<dbReference type="STRING" id="414778.BCM40_02445"/>
<protein>
    <submittedName>
        <fullName evidence="4">Alanine acetyltransferase</fullName>
    </submittedName>
</protein>
<evidence type="ECO:0000256" key="1">
    <source>
        <dbReference type="ARBA" id="ARBA00022679"/>
    </source>
</evidence>
<dbReference type="GO" id="GO:0016747">
    <property type="term" value="F:acyltransferase activity, transferring groups other than amino-acyl groups"/>
    <property type="evidence" value="ECO:0007669"/>
    <property type="project" value="InterPro"/>
</dbReference>
<keyword evidence="1" id="KW-0808">Transferase</keyword>
<reference evidence="4" key="1">
    <citation type="submission" date="2016-10" db="EMBL/GenBank/DDBJ databases">
        <authorList>
            <person name="See-Too W.S."/>
        </authorList>
    </citation>
    <scope>NUCLEOTIDE SEQUENCE</scope>
    <source>
        <strain evidence="4">DSM 22276</strain>
    </source>
</reference>
<feature type="domain" description="N-acetyltransferase" evidence="3">
    <location>
        <begin position="10"/>
        <end position="148"/>
    </location>
</feature>
<dbReference type="EMBL" id="CP016543">
    <property type="protein sequence ID" value="ANU22270.1"/>
    <property type="molecule type" value="Genomic_DNA"/>
</dbReference>
<dbReference type="RefSeq" id="WP_065525392.1">
    <property type="nucleotide sequence ID" value="NZ_CP016543.2"/>
</dbReference>
<name>A0A1C7EEG9_9BACL</name>
<dbReference type="PANTHER" id="PTHR43800">
    <property type="entry name" value="PEPTIDYL-LYSINE N-ACETYLTRANSFERASE YJAB"/>
    <property type="match status" value="1"/>
</dbReference>
<dbReference type="AlphaFoldDB" id="A0A1C7EEG9"/>
<dbReference type="InterPro" id="IPR000182">
    <property type="entry name" value="GNAT_dom"/>
</dbReference>
<dbReference type="PROSITE" id="PS51186">
    <property type="entry name" value="GNAT"/>
    <property type="match status" value="1"/>
</dbReference>
<evidence type="ECO:0000313" key="4">
    <source>
        <dbReference type="EMBL" id="ANU22270.1"/>
    </source>
</evidence>
<evidence type="ECO:0000256" key="2">
    <source>
        <dbReference type="ARBA" id="ARBA00023315"/>
    </source>
</evidence>
<dbReference type="Gene3D" id="3.40.630.30">
    <property type="match status" value="1"/>
</dbReference>
<sequence>MISKLNQQDEQIAKQIHHIQQAAYRIEAEMMGFYDIPQLQETLQELQKSDELFIGYGEGQVQGVISYRVKGETVDINRLVVGPTYFRKGIGKKLVSYLLKNYRGYEFTVSTGTANKPAIALYQMFGFQEVGVIQVAPGIYCTQFRLRN</sequence>
<dbReference type="CDD" id="cd04301">
    <property type="entry name" value="NAT_SF"/>
    <property type="match status" value="1"/>
</dbReference>
<proteinExistence type="predicted"/>
<accession>A0A1C7EEG9</accession>
<dbReference type="SUPFAM" id="SSF55729">
    <property type="entry name" value="Acyl-CoA N-acyltransferases (Nat)"/>
    <property type="match status" value="1"/>
</dbReference>
<organism evidence="4 5">
    <name type="scientific">Planococcus donghaensis</name>
    <dbReference type="NCBI Taxonomy" id="414778"/>
    <lineage>
        <taxon>Bacteria</taxon>
        <taxon>Bacillati</taxon>
        <taxon>Bacillota</taxon>
        <taxon>Bacilli</taxon>
        <taxon>Bacillales</taxon>
        <taxon>Caryophanaceae</taxon>
        <taxon>Planococcus</taxon>
    </lineage>
</organism>
<dbReference type="Proteomes" id="UP000092495">
    <property type="component" value="Chromosome"/>
</dbReference>
<dbReference type="InterPro" id="IPR016181">
    <property type="entry name" value="Acyl_CoA_acyltransferase"/>
</dbReference>
<keyword evidence="5" id="KW-1185">Reference proteome</keyword>
<dbReference type="Pfam" id="PF00583">
    <property type="entry name" value="Acetyltransf_1"/>
    <property type="match status" value="1"/>
</dbReference>
<dbReference type="PANTHER" id="PTHR43800:SF1">
    <property type="entry name" value="PEPTIDYL-LYSINE N-ACETYLTRANSFERASE YJAB"/>
    <property type="match status" value="1"/>
</dbReference>
<dbReference type="KEGG" id="pdg:BCM40_02445"/>
<gene>
    <name evidence="4" type="ORF">BCM40_02445</name>
</gene>
<evidence type="ECO:0000259" key="3">
    <source>
        <dbReference type="PROSITE" id="PS51186"/>
    </source>
</evidence>
<keyword evidence="2" id="KW-0012">Acyltransferase</keyword>
<evidence type="ECO:0000313" key="5">
    <source>
        <dbReference type="Proteomes" id="UP000092495"/>
    </source>
</evidence>